<keyword evidence="1" id="KW-1133">Transmembrane helix</keyword>
<dbReference type="Proteomes" id="UP000186594">
    <property type="component" value="Unassembled WGS sequence"/>
</dbReference>
<dbReference type="AlphaFoldDB" id="A0A1U7LQS0"/>
<feature type="transmembrane region" description="Helical" evidence="1">
    <location>
        <begin position="82"/>
        <end position="104"/>
    </location>
</feature>
<sequence length="210" mass="24320">MIYLVHRTLVSKIFPLLIRKYVNPVIDPKIGPLRDAFRLHVYSEPLKIYVIGAKVLSMALLACGVGICWIERNEFTLFQGTMILGVASVYPILIHKLMISVTVLDTYLVLPKSAKLGKVYRMPITKLADDAVIQFETLGWLGLRKKTRVSLENLKPIKPNWYSNKWRNLQTIEGPKRYFMITKNEKMPPLMRQFWKKVTQQTPIKDMSTK</sequence>
<organism evidence="2 3">
    <name type="scientific">Neolecta irregularis (strain DAH-3)</name>
    <dbReference type="NCBI Taxonomy" id="1198029"/>
    <lineage>
        <taxon>Eukaryota</taxon>
        <taxon>Fungi</taxon>
        <taxon>Dikarya</taxon>
        <taxon>Ascomycota</taxon>
        <taxon>Taphrinomycotina</taxon>
        <taxon>Neolectales</taxon>
        <taxon>Neolectaceae</taxon>
        <taxon>Neolecta</taxon>
    </lineage>
</organism>
<comment type="caution">
    <text evidence="2">The sequence shown here is derived from an EMBL/GenBank/DDBJ whole genome shotgun (WGS) entry which is preliminary data.</text>
</comment>
<proteinExistence type="predicted"/>
<evidence type="ECO:0000256" key="1">
    <source>
        <dbReference type="SAM" id="Phobius"/>
    </source>
</evidence>
<keyword evidence="1" id="KW-0472">Membrane</keyword>
<reference evidence="2 3" key="1">
    <citation type="submission" date="2016-04" db="EMBL/GenBank/DDBJ databases">
        <title>Evolutionary innovation and constraint leading to complex multicellularity in the Ascomycota.</title>
        <authorList>
            <person name="Cisse O."/>
            <person name="Nguyen A."/>
            <person name="Hewitt D.A."/>
            <person name="Jedd G."/>
            <person name="Stajich J.E."/>
        </authorList>
    </citation>
    <scope>NUCLEOTIDE SEQUENCE [LARGE SCALE GENOMIC DNA]</scope>
    <source>
        <strain evidence="2 3">DAH-3</strain>
    </source>
</reference>
<keyword evidence="1" id="KW-0812">Transmembrane</keyword>
<evidence type="ECO:0000313" key="2">
    <source>
        <dbReference type="EMBL" id="OLL25020.1"/>
    </source>
</evidence>
<feature type="transmembrane region" description="Helical" evidence="1">
    <location>
        <begin position="48"/>
        <end position="70"/>
    </location>
</feature>
<name>A0A1U7LQS0_NEOID</name>
<protein>
    <submittedName>
        <fullName evidence="2">Uncharacterized protein</fullName>
    </submittedName>
</protein>
<evidence type="ECO:0000313" key="3">
    <source>
        <dbReference type="Proteomes" id="UP000186594"/>
    </source>
</evidence>
<accession>A0A1U7LQS0</accession>
<keyword evidence="3" id="KW-1185">Reference proteome</keyword>
<dbReference type="EMBL" id="LXFE01000515">
    <property type="protein sequence ID" value="OLL25020.1"/>
    <property type="molecule type" value="Genomic_DNA"/>
</dbReference>
<gene>
    <name evidence="2" type="ORF">NEOLI_000126</name>
</gene>